<dbReference type="Gene3D" id="3.40.50.1820">
    <property type="entry name" value="alpha/beta hydrolase"/>
    <property type="match status" value="1"/>
</dbReference>
<dbReference type="EC" id="3.1.1.24" evidence="3"/>
<dbReference type="InterPro" id="IPR000073">
    <property type="entry name" value="AB_hydrolase_1"/>
</dbReference>
<name>A0ABU0THH4_9FLAO</name>
<evidence type="ECO:0000256" key="1">
    <source>
        <dbReference type="ARBA" id="ARBA00022801"/>
    </source>
</evidence>
<accession>A0ABU0THH4</accession>
<reference evidence="3 4" key="1">
    <citation type="submission" date="2023-07" db="EMBL/GenBank/DDBJ databases">
        <title>Functional and genomic diversity of the sorghum phyllosphere microbiome.</title>
        <authorList>
            <person name="Shade A."/>
        </authorList>
    </citation>
    <scope>NUCLEOTIDE SEQUENCE [LARGE SCALE GENOMIC DNA]</scope>
    <source>
        <strain evidence="3 4">SORGH_AS_1064</strain>
    </source>
</reference>
<dbReference type="PRINTS" id="PR00111">
    <property type="entry name" value="ABHYDROLASE"/>
</dbReference>
<dbReference type="PANTHER" id="PTHR43798">
    <property type="entry name" value="MONOACYLGLYCEROL LIPASE"/>
    <property type="match status" value="1"/>
</dbReference>
<dbReference type="PANTHER" id="PTHR43798:SF31">
    <property type="entry name" value="AB HYDROLASE SUPERFAMILY PROTEIN YCLE"/>
    <property type="match status" value="1"/>
</dbReference>
<gene>
    <name evidence="3" type="ORF">QE404_001654</name>
</gene>
<proteinExistence type="predicted"/>
<dbReference type="InterPro" id="IPR029058">
    <property type="entry name" value="AB_hydrolase_fold"/>
</dbReference>
<keyword evidence="4" id="KW-1185">Reference proteome</keyword>
<organism evidence="3 4">
    <name type="scientific">Chryseobacterium camelliae</name>
    <dbReference type="NCBI Taxonomy" id="1265445"/>
    <lineage>
        <taxon>Bacteria</taxon>
        <taxon>Pseudomonadati</taxon>
        <taxon>Bacteroidota</taxon>
        <taxon>Flavobacteriia</taxon>
        <taxon>Flavobacteriales</taxon>
        <taxon>Weeksellaceae</taxon>
        <taxon>Chryseobacterium group</taxon>
        <taxon>Chryseobacterium</taxon>
    </lineage>
</organism>
<dbReference type="Pfam" id="PF00561">
    <property type="entry name" value="Abhydrolase_1"/>
    <property type="match status" value="1"/>
</dbReference>
<keyword evidence="1 3" id="KW-0378">Hydrolase</keyword>
<dbReference type="GO" id="GO:0047570">
    <property type="term" value="F:3-oxoadipate enol-lactonase activity"/>
    <property type="evidence" value="ECO:0007669"/>
    <property type="project" value="UniProtKB-EC"/>
</dbReference>
<evidence type="ECO:0000259" key="2">
    <source>
        <dbReference type="Pfam" id="PF00561"/>
    </source>
</evidence>
<comment type="caution">
    <text evidence="3">The sequence shown here is derived from an EMBL/GenBank/DDBJ whole genome shotgun (WGS) entry which is preliminary data.</text>
</comment>
<dbReference type="RefSeq" id="WP_307448998.1">
    <property type="nucleotide sequence ID" value="NZ_JAUTAL010000001.1"/>
</dbReference>
<protein>
    <submittedName>
        <fullName evidence="3">3-oxoadipate enol-lactonase</fullName>
        <ecNumber evidence="3">3.1.1.24</ecNumber>
    </submittedName>
</protein>
<sequence>MELIKINGIELNTEIKGSGKPLLLIHGIGGNLKQLDIIANPLSELFRTISFDLRGHGASSKPREYTLQDHIQDVLAVMDYYSDETAYILGGSMGSYIAQGVAIAAPERITKMVLTVPKSHGATSSVQRLLTEHKKEIEGKSFHDSVLALLKYCVYDPEKMKDHIDLLETGLTPEEFAAANKAIAGFDFRKDLPKVRAETLVISGAYDGLNPVEEGREVASLIPNARFIEMKFSGHAPMYEEPELYLTYVKDFLLS</sequence>
<feature type="domain" description="AB hydrolase-1" evidence="2">
    <location>
        <begin position="20"/>
        <end position="117"/>
    </location>
</feature>
<dbReference type="Proteomes" id="UP001225072">
    <property type="component" value="Unassembled WGS sequence"/>
</dbReference>
<dbReference type="SUPFAM" id="SSF53474">
    <property type="entry name" value="alpha/beta-Hydrolases"/>
    <property type="match status" value="1"/>
</dbReference>
<evidence type="ECO:0000313" key="4">
    <source>
        <dbReference type="Proteomes" id="UP001225072"/>
    </source>
</evidence>
<dbReference type="EMBL" id="JAUTAL010000001">
    <property type="protein sequence ID" value="MDQ1096507.1"/>
    <property type="molecule type" value="Genomic_DNA"/>
</dbReference>
<dbReference type="InterPro" id="IPR050266">
    <property type="entry name" value="AB_hydrolase_sf"/>
</dbReference>
<evidence type="ECO:0000313" key="3">
    <source>
        <dbReference type="EMBL" id="MDQ1096507.1"/>
    </source>
</evidence>